<name>A0AAW2M107_9LAMI</name>
<gene>
    <name evidence="1" type="ORF">Scaly_2411500</name>
</gene>
<proteinExistence type="predicted"/>
<dbReference type="InterPro" id="IPR011993">
    <property type="entry name" value="PH-like_dom_sf"/>
</dbReference>
<accession>A0AAW2M107</accession>
<organism evidence="1">
    <name type="scientific">Sesamum calycinum</name>
    <dbReference type="NCBI Taxonomy" id="2727403"/>
    <lineage>
        <taxon>Eukaryota</taxon>
        <taxon>Viridiplantae</taxon>
        <taxon>Streptophyta</taxon>
        <taxon>Embryophyta</taxon>
        <taxon>Tracheophyta</taxon>
        <taxon>Spermatophyta</taxon>
        <taxon>Magnoliopsida</taxon>
        <taxon>eudicotyledons</taxon>
        <taxon>Gunneridae</taxon>
        <taxon>Pentapetalae</taxon>
        <taxon>asterids</taxon>
        <taxon>lamiids</taxon>
        <taxon>Lamiales</taxon>
        <taxon>Pedaliaceae</taxon>
        <taxon>Sesamum</taxon>
    </lineage>
</organism>
<dbReference type="EMBL" id="JACGWM010000015">
    <property type="protein sequence ID" value="KAL0324444.1"/>
    <property type="molecule type" value="Genomic_DNA"/>
</dbReference>
<reference evidence="1" key="2">
    <citation type="journal article" date="2024" name="Plant">
        <title>Genomic evolution and insights into agronomic trait innovations of Sesamum species.</title>
        <authorList>
            <person name="Miao H."/>
            <person name="Wang L."/>
            <person name="Qu L."/>
            <person name="Liu H."/>
            <person name="Sun Y."/>
            <person name="Le M."/>
            <person name="Wang Q."/>
            <person name="Wei S."/>
            <person name="Zheng Y."/>
            <person name="Lin W."/>
            <person name="Duan Y."/>
            <person name="Cao H."/>
            <person name="Xiong S."/>
            <person name="Wang X."/>
            <person name="Wei L."/>
            <person name="Li C."/>
            <person name="Ma Q."/>
            <person name="Ju M."/>
            <person name="Zhao R."/>
            <person name="Li G."/>
            <person name="Mu C."/>
            <person name="Tian Q."/>
            <person name="Mei H."/>
            <person name="Zhang T."/>
            <person name="Gao T."/>
            <person name="Zhang H."/>
        </authorList>
    </citation>
    <scope>NUCLEOTIDE SEQUENCE</scope>
    <source>
        <strain evidence="1">KEN8</strain>
    </source>
</reference>
<dbReference type="Gene3D" id="2.30.29.30">
    <property type="entry name" value="Pleckstrin-homology domain (PH domain)/Phosphotyrosine-binding domain (PTB)"/>
    <property type="match status" value="1"/>
</dbReference>
<evidence type="ECO:0000313" key="1">
    <source>
        <dbReference type="EMBL" id="KAL0324444.1"/>
    </source>
</evidence>
<comment type="caution">
    <text evidence="1">The sequence shown here is derived from an EMBL/GenBank/DDBJ whole genome shotgun (WGS) entry which is preliminary data.</text>
</comment>
<dbReference type="AlphaFoldDB" id="A0AAW2M107"/>
<protein>
    <submittedName>
        <fullName evidence="1">Oxysterol-binding protein-related protein 2B</fullName>
    </submittedName>
</protein>
<dbReference type="SUPFAM" id="SSF50729">
    <property type="entry name" value="PH domain-like"/>
    <property type="match status" value="1"/>
</dbReference>
<reference evidence="1" key="1">
    <citation type="submission" date="2020-06" db="EMBL/GenBank/DDBJ databases">
        <authorList>
            <person name="Li T."/>
            <person name="Hu X."/>
            <person name="Zhang T."/>
            <person name="Song X."/>
            <person name="Zhang H."/>
            <person name="Dai N."/>
            <person name="Sheng W."/>
            <person name="Hou X."/>
            <person name="Wei L."/>
        </authorList>
    </citation>
    <scope>NUCLEOTIDE SEQUENCE</scope>
    <source>
        <strain evidence="1">KEN8</strain>
        <tissue evidence="1">Leaf</tissue>
    </source>
</reference>
<sequence>MVTEDSTRYAAYRLKARKSGLNRRSRPFLRTGSAVNFFGGGSDFNDRGSDVSTSTSVAGVLYKWTNYGKGWRSRWFTLRSNGILSYSKTFRPSPLGDDDVVVIGSAIANRRNGRKHCKNVGIVHLKVEGQFQVLSEERSSLLDTLRQLEEQPIHESHSFFMLYPCEVLTYGANIEAEVSGINGREYELMKQEYTNLARGKYSEWSTTESSDDVGKQELEEASDEETHFFDTNDYFLNHLLILG</sequence>